<dbReference type="Gene3D" id="3.40.630.30">
    <property type="match status" value="1"/>
</dbReference>
<dbReference type="PROSITE" id="PS51186">
    <property type="entry name" value="GNAT"/>
    <property type="match status" value="1"/>
</dbReference>
<evidence type="ECO:0000259" key="1">
    <source>
        <dbReference type="PROSITE" id="PS51186"/>
    </source>
</evidence>
<proteinExistence type="predicted"/>
<dbReference type="EMBL" id="JAJPDJ010000058">
    <property type="protein sequence ID" value="MCD7138394.1"/>
    <property type="molecule type" value="Genomic_DNA"/>
</dbReference>
<sequence>MIEIRKASTKSNDFKNIKRVYNTVFPQNELLPLSLLKMRAKAGKAEFCSIYNEEKWVGFFYTVYNKRMAYIFFLAIDPRYHSQGFGSAVLDMLKGRYAGKQITLSAERLDPQAPNNEQRIRRHRFYAKNGFVKTGLYTVEKGNEKFDLLSTQSSVNPQFYQQLMDSYLTKHRRHYLPYKIIKE</sequence>
<comment type="caution">
    <text evidence="2">The sequence shown here is derived from an EMBL/GenBank/DDBJ whole genome shotgun (WGS) entry which is preliminary data.</text>
</comment>
<accession>A0ABS8RCN4</accession>
<name>A0ABS8RCN4_9LACO</name>
<evidence type="ECO:0000313" key="3">
    <source>
        <dbReference type="Proteomes" id="UP001200032"/>
    </source>
</evidence>
<protein>
    <submittedName>
        <fullName evidence="2">GNAT family N-acetyltransferase</fullName>
    </submittedName>
</protein>
<dbReference type="Proteomes" id="UP001200032">
    <property type="component" value="Unassembled WGS sequence"/>
</dbReference>
<dbReference type="RefSeq" id="WP_085650296.1">
    <property type="nucleotide sequence ID" value="NZ_JACIVH010000071.1"/>
</dbReference>
<dbReference type="CDD" id="cd04301">
    <property type="entry name" value="NAT_SF"/>
    <property type="match status" value="1"/>
</dbReference>
<evidence type="ECO:0000313" key="2">
    <source>
        <dbReference type="EMBL" id="MCD7138394.1"/>
    </source>
</evidence>
<keyword evidence="3" id="KW-1185">Reference proteome</keyword>
<organism evidence="2 3">
    <name type="scientific">Limosilactobacillus balticus</name>
    <dbReference type="NCBI Taxonomy" id="2759747"/>
    <lineage>
        <taxon>Bacteria</taxon>
        <taxon>Bacillati</taxon>
        <taxon>Bacillota</taxon>
        <taxon>Bacilli</taxon>
        <taxon>Lactobacillales</taxon>
        <taxon>Lactobacillaceae</taxon>
        <taxon>Limosilactobacillus</taxon>
    </lineage>
</organism>
<dbReference type="InterPro" id="IPR016181">
    <property type="entry name" value="Acyl_CoA_acyltransferase"/>
</dbReference>
<dbReference type="Pfam" id="PF13508">
    <property type="entry name" value="Acetyltransf_7"/>
    <property type="match status" value="1"/>
</dbReference>
<feature type="domain" description="N-acetyltransferase" evidence="1">
    <location>
        <begin position="2"/>
        <end position="153"/>
    </location>
</feature>
<dbReference type="SUPFAM" id="SSF55729">
    <property type="entry name" value="Acyl-CoA N-acyltransferases (Nat)"/>
    <property type="match status" value="1"/>
</dbReference>
<reference evidence="2 3" key="1">
    <citation type="submission" date="2021-12" db="EMBL/GenBank/DDBJ databases">
        <title>A phylogenomic analysis of Limosilactobacillus reuteri reveals ancient and stable evolutionary relationships with rodents and birds and zoonotic transmission to humans.</title>
        <authorList>
            <person name="Li F."/>
            <person name="Li X."/>
            <person name="Cheng C."/>
            <person name="Tollenaar S."/>
            <person name="Zhang J.S."/>
            <person name="Simpson D."/>
            <person name="Tasseva G."/>
            <person name="Perez-Munoz M.E."/>
            <person name="Frese S."/>
            <person name="Gaenzle M.G."/>
            <person name="Walter J."/>
            <person name="Zheng J."/>
        </authorList>
    </citation>
    <scope>NUCLEOTIDE SEQUENCE [LARGE SCALE GENOMIC DNA]</scope>
    <source>
        <strain evidence="2 3">WF-AF5-A</strain>
    </source>
</reference>
<gene>
    <name evidence="2" type="ORF">LTY59_04065</name>
</gene>
<dbReference type="InterPro" id="IPR000182">
    <property type="entry name" value="GNAT_dom"/>
</dbReference>